<keyword evidence="2" id="KW-0597">Phosphoprotein</keyword>
<dbReference type="Pfam" id="PF00433">
    <property type="entry name" value="Pkinase_C"/>
    <property type="match status" value="1"/>
</dbReference>
<evidence type="ECO:0000256" key="1">
    <source>
        <dbReference type="ARBA" id="ARBA00022527"/>
    </source>
</evidence>
<dbReference type="GO" id="GO:0005524">
    <property type="term" value="F:ATP binding"/>
    <property type="evidence" value="ECO:0007669"/>
    <property type="project" value="UniProtKB-KW"/>
</dbReference>
<keyword evidence="4" id="KW-0547">Nucleotide-binding</keyword>
<dbReference type="GO" id="GO:0004674">
    <property type="term" value="F:protein serine/threonine kinase activity"/>
    <property type="evidence" value="ECO:0007669"/>
    <property type="project" value="UniProtKB-KW"/>
</dbReference>
<name>A0A7S3JJ62_9SPIT</name>
<evidence type="ECO:0000256" key="6">
    <source>
        <dbReference type="ARBA" id="ARBA00022840"/>
    </source>
</evidence>
<keyword evidence="3" id="KW-0808">Transferase</keyword>
<dbReference type="InterPro" id="IPR000719">
    <property type="entry name" value="Prot_kinase_dom"/>
</dbReference>
<dbReference type="SUPFAM" id="SSF56112">
    <property type="entry name" value="Protein kinase-like (PK-like)"/>
    <property type="match status" value="1"/>
</dbReference>
<dbReference type="PROSITE" id="PS50011">
    <property type="entry name" value="PROTEIN_KINASE_DOM"/>
    <property type="match status" value="1"/>
</dbReference>
<sequence>MIVGFPPFYHSNQQTMYELIEKFPVKFPDPVKHKIPMSEEVKDLLSKLLEKDPKNRLGTDGGVDEIVSHPWFEGFDFDKLLKKELEAPMLPKLSDDLEDVSNFDDEFTEQDVVHSNISESALNLVNKNKKQFDAFDQ</sequence>
<dbReference type="InterPro" id="IPR011009">
    <property type="entry name" value="Kinase-like_dom_sf"/>
</dbReference>
<dbReference type="InterPro" id="IPR017892">
    <property type="entry name" value="Pkinase_C"/>
</dbReference>
<dbReference type="PROSITE" id="PS51285">
    <property type="entry name" value="AGC_KINASE_CTER"/>
    <property type="match status" value="1"/>
</dbReference>
<gene>
    <name evidence="9" type="ORF">EHAR0213_LOCUS13585</name>
</gene>
<reference evidence="9" key="1">
    <citation type="submission" date="2021-01" db="EMBL/GenBank/DDBJ databases">
        <authorList>
            <person name="Corre E."/>
            <person name="Pelletier E."/>
            <person name="Niang G."/>
            <person name="Scheremetjew M."/>
            <person name="Finn R."/>
            <person name="Kale V."/>
            <person name="Holt S."/>
            <person name="Cochrane G."/>
            <person name="Meng A."/>
            <person name="Brown T."/>
            <person name="Cohen L."/>
        </authorList>
    </citation>
    <scope>NUCLEOTIDE SEQUENCE</scope>
    <source>
        <strain evidence="9">FSP1.4</strain>
    </source>
</reference>
<dbReference type="AlphaFoldDB" id="A0A7S3JJ62"/>
<dbReference type="Gene3D" id="3.30.200.20">
    <property type="entry name" value="Phosphorylase Kinase, domain 1"/>
    <property type="match status" value="1"/>
</dbReference>
<proteinExistence type="predicted"/>
<evidence type="ECO:0000313" key="9">
    <source>
        <dbReference type="EMBL" id="CAE0354669.1"/>
    </source>
</evidence>
<evidence type="ECO:0000256" key="3">
    <source>
        <dbReference type="ARBA" id="ARBA00022679"/>
    </source>
</evidence>
<dbReference type="PANTHER" id="PTHR24353:SF147">
    <property type="entry name" value="CGMP-DEPENDENT SERINE_THREONIN PROTEIN KINASE-RELATED"/>
    <property type="match status" value="1"/>
</dbReference>
<feature type="domain" description="Protein kinase" evidence="7">
    <location>
        <begin position="1"/>
        <end position="72"/>
    </location>
</feature>
<keyword evidence="5" id="KW-0418">Kinase</keyword>
<organism evidence="9">
    <name type="scientific">Euplotes harpa</name>
    <dbReference type="NCBI Taxonomy" id="151035"/>
    <lineage>
        <taxon>Eukaryota</taxon>
        <taxon>Sar</taxon>
        <taxon>Alveolata</taxon>
        <taxon>Ciliophora</taxon>
        <taxon>Intramacronucleata</taxon>
        <taxon>Spirotrichea</taxon>
        <taxon>Hypotrichia</taxon>
        <taxon>Euplotida</taxon>
        <taxon>Euplotidae</taxon>
        <taxon>Euplotes</taxon>
    </lineage>
</organism>
<evidence type="ECO:0000256" key="5">
    <source>
        <dbReference type="ARBA" id="ARBA00022777"/>
    </source>
</evidence>
<dbReference type="InterPro" id="IPR000961">
    <property type="entry name" value="AGC-kinase_C"/>
</dbReference>
<dbReference type="EMBL" id="HBII01032756">
    <property type="protein sequence ID" value="CAE0354669.1"/>
    <property type="molecule type" value="Transcribed_RNA"/>
</dbReference>
<dbReference type="Pfam" id="PF00069">
    <property type="entry name" value="Pkinase"/>
    <property type="match status" value="1"/>
</dbReference>
<feature type="domain" description="AGC-kinase C-terminal" evidence="8">
    <location>
        <begin position="73"/>
        <end position="137"/>
    </location>
</feature>
<dbReference type="PANTHER" id="PTHR24353">
    <property type="entry name" value="CYCLIC NUCLEOTIDE-DEPENDENT PROTEIN KINASE"/>
    <property type="match status" value="1"/>
</dbReference>
<keyword evidence="1" id="KW-0723">Serine/threonine-protein kinase</keyword>
<evidence type="ECO:0000259" key="8">
    <source>
        <dbReference type="PROSITE" id="PS51285"/>
    </source>
</evidence>
<dbReference type="Gene3D" id="1.10.510.10">
    <property type="entry name" value="Transferase(Phosphotransferase) domain 1"/>
    <property type="match status" value="1"/>
</dbReference>
<accession>A0A7S3JJ62</accession>
<dbReference type="SMART" id="SM00133">
    <property type="entry name" value="S_TK_X"/>
    <property type="match status" value="1"/>
</dbReference>
<keyword evidence="6" id="KW-0067">ATP-binding</keyword>
<protein>
    <submittedName>
        <fullName evidence="9">Uncharacterized protein</fullName>
    </submittedName>
</protein>
<evidence type="ECO:0000256" key="2">
    <source>
        <dbReference type="ARBA" id="ARBA00022553"/>
    </source>
</evidence>
<evidence type="ECO:0000256" key="4">
    <source>
        <dbReference type="ARBA" id="ARBA00022741"/>
    </source>
</evidence>
<evidence type="ECO:0000259" key="7">
    <source>
        <dbReference type="PROSITE" id="PS50011"/>
    </source>
</evidence>